<accession>A0AAT9HAV7</accession>
<reference evidence="2" key="2">
    <citation type="submission" date="2024-07" db="EMBL/GenBank/DDBJ databases">
        <title>Streptomyces haneummycinica sp. nov., a new antibiotic-producing actinobacterium isolated from marine sediment.</title>
        <authorList>
            <person name="Uemura M."/>
            <person name="Hamada M."/>
            <person name="Hirano S."/>
            <person name="Kobayashi K."/>
            <person name="Ohshiro T."/>
            <person name="Kobayashi T."/>
            <person name="Terahara T."/>
        </authorList>
    </citation>
    <scope>NUCLEOTIDE SEQUENCE</scope>
    <source>
        <strain evidence="2">KM77-8</strain>
    </source>
</reference>
<gene>
    <name evidence="2" type="ORF">SHKM778_09490</name>
</gene>
<organism evidence="2">
    <name type="scientific">Streptomyces haneummycinicus</name>
    <dbReference type="NCBI Taxonomy" id="3074435"/>
    <lineage>
        <taxon>Bacteria</taxon>
        <taxon>Bacillati</taxon>
        <taxon>Actinomycetota</taxon>
        <taxon>Actinomycetes</taxon>
        <taxon>Kitasatosporales</taxon>
        <taxon>Streptomycetaceae</taxon>
        <taxon>Streptomyces</taxon>
    </lineage>
</organism>
<dbReference type="EMBL" id="AP035768">
    <property type="protein sequence ID" value="BFO14561.1"/>
    <property type="molecule type" value="Genomic_DNA"/>
</dbReference>
<feature type="region of interest" description="Disordered" evidence="1">
    <location>
        <begin position="100"/>
        <end position="133"/>
    </location>
</feature>
<dbReference type="AlphaFoldDB" id="A0AAT9HAV7"/>
<reference evidence="2" key="1">
    <citation type="submission" date="2024-06" db="EMBL/GenBank/DDBJ databases">
        <authorList>
            <consortium name="consrtm"/>
            <person name="Uemura M."/>
            <person name="Terahara T."/>
        </authorList>
    </citation>
    <scope>NUCLEOTIDE SEQUENCE</scope>
    <source>
        <strain evidence="2">KM77-8</strain>
    </source>
</reference>
<feature type="compositionally biased region" description="Low complexity" evidence="1">
    <location>
        <begin position="103"/>
        <end position="133"/>
    </location>
</feature>
<sequence length="133" mass="14411">MDEQLRRLHELAKVSPNFGMLYGHEPLLALYGSQAELNVFTNPNAASVSARQFGEVLAEELVRRTGIRVTGTNQIDRLRALTNIGALTAPCARRSTRCAEAVTRPSMRTSSTRPLPSPTSGSVGTWVSSSTEP</sequence>
<evidence type="ECO:0000313" key="2">
    <source>
        <dbReference type="EMBL" id="BFO14561.1"/>
    </source>
</evidence>
<name>A0AAT9HAV7_9ACTN</name>
<evidence type="ECO:0000256" key="1">
    <source>
        <dbReference type="SAM" id="MobiDB-lite"/>
    </source>
</evidence>
<protein>
    <submittedName>
        <fullName evidence="2">Uncharacterized protein</fullName>
    </submittedName>
</protein>
<proteinExistence type="predicted"/>